<evidence type="ECO:0000259" key="2">
    <source>
        <dbReference type="Pfam" id="PF13581"/>
    </source>
</evidence>
<keyword evidence="3" id="KW-0067">ATP-binding</keyword>
<keyword evidence="1" id="KW-0418">Kinase</keyword>
<keyword evidence="3" id="KW-0547">Nucleotide-binding</keyword>
<keyword evidence="1" id="KW-0723">Serine/threonine-protein kinase</keyword>
<dbReference type="SUPFAM" id="SSF55874">
    <property type="entry name" value="ATPase domain of HSP90 chaperone/DNA topoisomerase II/histidine kinase"/>
    <property type="match status" value="1"/>
</dbReference>
<dbReference type="CDD" id="cd16936">
    <property type="entry name" value="HATPase_RsbW-like"/>
    <property type="match status" value="1"/>
</dbReference>
<dbReference type="GO" id="GO:0005524">
    <property type="term" value="F:ATP binding"/>
    <property type="evidence" value="ECO:0007669"/>
    <property type="project" value="UniProtKB-KW"/>
</dbReference>
<dbReference type="Pfam" id="PF13581">
    <property type="entry name" value="HATPase_c_2"/>
    <property type="match status" value="1"/>
</dbReference>
<evidence type="ECO:0000313" key="3">
    <source>
        <dbReference type="EMBL" id="MBO1317697.1"/>
    </source>
</evidence>
<sequence>MGNAQHPPTAEYSSRVEDGFFWVQFQSRLDLVDRAVVEILAFLRACALPGYDDFEIEVVIREGLTNSVVHGNQEDLGKKVVFEARVRDNQLTLVFEDQGAGFDWRKKRAVDSVDAELDCGRGILLMRSYGYDLRGNARGNRIELVRVFSVE</sequence>
<dbReference type="GO" id="GO:0004674">
    <property type="term" value="F:protein serine/threonine kinase activity"/>
    <property type="evidence" value="ECO:0007669"/>
    <property type="project" value="UniProtKB-KW"/>
</dbReference>
<dbReference type="EMBL" id="JAFREP010000003">
    <property type="protein sequence ID" value="MBO1317697.1"/>
    <property type="molecule type" value="Genomic_DNA"/>
</dbReference>
<evidence type="ECO:0000313" key="4">
    <source>
        <dbReference type="Proteomes" id="UP000664417"/>
    </source>
</evidence>
<dbReference type="Proteomes" id="UP000664417">
    <property type="component" value="Unassembled WGS sequence"/>
</dbReference>
<dbReference type="AlphaFoldDB" id="A0A8J7Q444"/>
<keyword evidence="4" id="KW-1185">Reference proteome</keyword>
<dbReference type="Gene3D" id="3.30.565.10">
    <property type="entry name" value="Histidine kinase-like ATPase, C-terminal domain"/>
    <property type="match status" value="1"/>
</dbReference>
<gene>
    <name evidence="3" type="ORF">J3U88_04430</name>
</gene>
<dbReference type="PANTHER" id="PTHR35526">
    <property type="entry name" value="ANTI-SIGMA-F FACTOR RSBW-RELATED"/>
    <property type="match status" value="1"/>
</dbReference>
<organism evidence="3 4">
    <name type="scientific">Acanthopleuribacter pedis</name>
    <dbReference type="NCBI Taxonomy" id="442870"/>
    <lineage>
        <taxon>Bacteria</taxon>
        <taxon>Pseudomonadati</taxon>
        <taxon>Acidobacteriota</taxon>
        <taxon>Holophagae</taxon>
        <taxon>Acanthopleuribacterales</taxon>
        <taxon>Acanthopleuribacteraceae</taxon>
        <taxon>Acanthopleuribacter</taxon>
    </lineage>
</organism>
<name>A0A8J7Q444_9BACT</name>
<dbReference type="PANTHER" id="PTHR35526:SF3">
    <property type="entry name" value="ANTI-SIGMA-F FACTOR RSBW"/>
    <property type="match status" value="1"/>
</dbReference>
<proteinExistence type="predicted"/>
<dbReference type="InterPro" id="IPR036890">
    <property type="entry name" value="HATPase_C_sf"/>
</dbReference>
<feature type="domain" description="Histidine kinase/HSP90-like ATPase" evidence="2">
    <location>
        <begin position="25"/>
        <end position="144"/>
    </location>
</feature>
<keyword evidence="1" id="KW-0808">Transferase</keyword>
<comment type="caution">
    <text evidence="3">The sequence shown here is derived from an EMBL/GenBank/DDBJ whole genome shotgun (WGS) entry which is preliminary data.</text>
</comment>
<reference evidence="3" key="1">
    <citation type="submission" date="2021-03" db="EMBL/GenBank/DDBJ databases">
        <authorList>
            <person name="Wang G."/>
        </authorList>
    </citation>
    <scope>NUCLEOTIDE SEQUENCE</scope>
    <source>
        <strain evidence="3">KCTC 12899</strain>
    </source>
</reference>
<evidence type="ECO:0000256" key="1">
    <source>
        <dbReference type="ARBA" id="ARBA00022527"/>
    </source>
</evidence>
<dbReference type="RefSeq" id="WP_207857093.1">
    <property type="nucleotide sequence ID" value="NZ_JAFREP010000003.1"/>
</dbReference>
<dbReference type="InterPro" id="IPR003594">
    <property type="entry name" value="HATPase_dom"/>
</dbReference>
<dbReference type="InterPro" id="IPR050267">
    <property type="entry name" value="Anti-sigma-factor_SerPK"/>
</dbReference>
<accession>A0A8J7Q444</accession>
<protein>
    <submittedName>
        <fullName evidence="3">ATP-binding protein</fullName>
    </submittedName>
</protein>